<name>A0A165X2Q2_9HYPH</name>
<dbReference type="EMBL" id="LMCB01000034">
    <property type="protein sequence ID" value="KZL17284.1"/>
    <property type="molecule type" value="Genomic_DNA"/>
</dbReference>
<keyword evidence="2 4" id="KW-0442">Lipid degradation</keyword>
<evidence type="ECO:0000256" key="1">
    <source>
        <dbReference type="ARBA" id="ARBA00022801"/>
    </source>
</evidence>
<feature type="active site" description="Nucleophile" evidence="4">
    <location>
        <position position="51"/>
    </location>
</feature>
<organism evidence="6 7">
    <name type="scientific">Pseudovibrio axinellae</name>
    <dbReference type="NCBI Taxonomy" id="989403"/>
    <lineage>
        <taxon>Bacteria</taxon>
        <taxon>Pseudomonadati</taxon>
        <taxon>Pseudomonadota</taxon>
        <taxon>Alphaproteobacteria</taxon>
        <taxon>Hyphomicrobiales</taxon>
        <taxon>Stappiaceae</taxon>
        <taxon>Pseudovibrio</taxon>
    </lineage>
</organism>
<dbReference type="GO" id="GO:0016042">
    <property type="term" value="P:lipid catabolic process"/>
    <property type="evidence" value="ECO:0007669"/>
    <property type="project" value="UniProtKB-UniRule"/>
</dbReference>
<dbReference type="PANTHER" id="PTHR14226">
    <property type="entry name" value="NEUROPATHY TARGET ESTERASE/SWISS CHEESE D.MELANOGASTER"/>
    <property type="match status" value="1"/>
</dbReference>
<accession>A0A165X2Q2</accession>
<dbReference type="GO" id="GO:0016787">
    <property type="term" value="F:hydrolase activity"/>
    <property type="evidence" value="ECO:0007669"/>
    <property type="project" value="UniProtKB-UniRule"/>
</dbReference>
<feature type="active site" description="Proton acceptor" evidence="4">
    <location>
        <position position="203"/>
    </location>
</feature>
<sequence length="346" mass="38857">MATTRKTAKKERKKINLALQGGGAHGAFTWGVLDWLLENEDWEVTAISGTSAGAMNAAVMADGLVEGGQQGARDALARFWKSVSTAAESSPFQRSPMDVYCGNWSMDNSPTYLAWDLLSRVMSPYQMNPMNYNPLRDLVAKQINFERVRNCKQLEVFVAATNVRSGKIRVFSKEELTLDSLMASGCLPHMYQAVEIGDEAYWDGGFMGNPPLFPLFKHGGSTDVLLIQVNPVERVELPHTAQEISERMNEITFNSTLLRELRAIDFVTRLIDEGRLDSNEYTRVFMHRIEATKDLAPFGASSKVNAQWEFVELLHNIGRQAAKNWAHDNYDSIGKRSTLDLNHEFN</sequence>
<comment type="caution">
    <text evidence="6">The sequence shown here is derived from an EMBL/GenBank/DDBJ whole genome shotgun (WGS) entry which is preliminary data.</text>
</comment>
<dbReference type="STRING" id="989403.SAMN05421798_10281"/>
<dbReference type="AlphaFoldDB" id="A0A165X2Q2"/>
<dbReference type="InterPro" id="IPR002641">
    <property type="entry name" value="PNPLA_dom"/>
</dbReference>
<keyword evidence="1 4" id="KW-0378">Hydrolase</keyword>
<reference evidence="6 7" key="1">
    <citation type="journal article" date="2016" name="Front. Microbiol.">
        <title>Comparative Genomic Analysis Reveals a Diverse Repertoire of Genes Involved in Prokaryote-Eukaryote Interactions within the Pseudovibrio Genus.</title>
        <authorList>
            <person name="Romano S."/>
            <person name="Fernandez-Guerra A."/>
            <person name="Reen F.J."/>
            <person name="Glockner F.O."/>
            <person name="Crowley S.P."/>
            <person name="O'Sullivan O."/>
            <person name="Cotter P.D."/>
            <person name="Adams C."/>
            <person name="Dobson A.D."/>
            <person name="O'Gara F."/>
        </authorList>
    </citation>
    <scope>NUCLEOTIDE SEQUENCE [LARGE SCALE GENOMIC DNA]</scope>
    <source>
        <strain evidence="6 7">Ad2</strain>
    </source>
</reference>
<evidence type="ECO:0000313" key="6">
    <source>
        <dbReference type="EMBL" id="KZL17284.1"/>
    </source>
</evidence>
<feature type="short sequence motif" description="DGA/G" evidence="4">
    <location>
        <begin position="203"/>
        <end position="205"/>
    </location>
</feature>
<dbReference type="PANTHER" id="PTHR14226:SF78">
    <property type="entry name" value="SLR0060 PROTEIN"/>
    <property type="match status" value="1"/>
</dbReference>
<dbReference type="InterPro" id="IPR016035">
    <property type="entry name" value="Acyl_Trfase/lysoPLipase"/>
</dbReference>
<dbReference type="RefSeq" id="WP_068007978.1">
    <property type="nucleotide sequence ID" value="NZ_FOFM01000002.1"/>
</dbReference>
<dbReference type="Gene3D" id="3.40.1090.10">
    <property type="entry name" value="Cytosolic phospholipase A2 catalytic domain"/>
    <property type="match status" value="2"/>
</dbReference>
<keyword evidence="3 4" id="KW-0443">Lipid metabolism</keyword>
<proteinExistence type="predicted"/>
<dbReference type="PATRIC" id="fig|989403.3.peg.3376"/>
<feature type="short sequence motif" description="GXSXG" evidence="4">
    <location>
        <begin position="49"/>
        <end position="53"/>
    </location>
</feature>
<dbReference type="OrthoDB" id="9807112at2"/>
<evidence type="ECO:0000256" key="3">
    <source>
        <dbReference type="ARBA" id="ARBA00023098"/>
    </source>
</evidence>
<dbReference type="InterPro" id="IPR050301">
    <property type="entry name" value="NTE"/>
</dbReference>
<keyword evidence="7" id="KW-1185">Reference proteome</keyword>
<evidence type="ECO:0000256" key="4">
    <source>
        <dbReference type="PROSITE-ProRule" id="PRU01161"/>
    </source>
</evidence>
<dbReference type="Pfam" id="PF01734">
    <property type="entry name" value="Patatin"/>
    <property type="match status" value="1"/>
</dbReference>
<evidence type="ECO:0000259" key="5">
    <source>
        <dbReference type="PROSITE" id="PS51635"/>
    </source>
</evidence>
<feature type="short sequence motif" description="GXGXXG" evidence="4">
    <location>
        <begin position="21"/>
        <end position="26"/>
    </location>
</feature>
<dbReference type="SUPFAM" id="SSF52151">
    <property type="entry name" value="FabD/lysophospholipase-like"/>
    <property type="match status" value="1"/>
</dbReference>
<protein>
    <submittedName>
        <fullName evidence="6">Patatin-like phospholipase</fullName>
    </submittedName>
</protein>
<evidence type="ECO:0000256" key="2">
    <source>
        <dbReference type="ARBA" id="ARBA00022963"/>
    </source>
</evidence>
<feature type="domain" description="PNPLA" evidence="5">
    <location>
        <begin position="17"/>
        <end position="216"/>
    </location>
</feature>
<gene>
    <name evidence="6" type="ORF">PsAD2_03151</name>
</gene>
<evidence type="ECO:0000313" key="7">
    <source>
        <dbReference type="Proteomes" id="UP000076577"/>
    </source>
</evidence>
<dbReference type="Proteomes" id="UP000076577">
    <property type="component" value="Unassembled WGS sequence"/>
</dbReference>
<dbReference type="PROSITE" id="PS51635">
    <property type="entry name" value="PNPLA"/>
    <property type="match status" value="1"/>
</dbReference>